<evidence type="ECO:0000313" key="3">
    <source>
        <dbReference type="Proteomes" id="UP001157006"/>
    </source>
</evidence>
<dbReference type="AlphaFoldDB" id="A0AAV0YVZ1"/>
<accession>A0AAV0YVZ1</accession>
<dbReference type="PANTHER" id="PTHR34190:SF3">
    <property type="entry name" value="MICROSPORE-SPECIFIC PROMOTER 2"/>
    <property type="match status" value="1"/>
</dbReference>
<dbReference type="Proteomes" id="UP001157006">
    <property type="component" value="Chromosome 1L"/>
</dbReference>
<feature type="region of interest" description="Disordered" evidence="1">
    <location>
        <begin position="41"/>
        <end position="64"/>
    </location>
</feature>
<feature type="compositionally biased region" description="Basic and acidic residues" evidence="1">
    <location>
        <begin position="178"/>
        <end position="194"/>
    </location>
</feature>
<dbReference type="EMBL" id="OX451736">
    <property type="protein sequence ID" value="CAI8588167.1"/>
    <property type="molecule type" value="Genomic_DNA"/>
</dbReference>
<keyword evidence="3" id="KW-1185">Reference proteome</keyword>
<gene>
    <name evidence="2" type="ORF">VFH_I334880</name>
</gene>
<proteinExistence type="predicted"/>
<name>A0AAV0YVZ1_VICFA</name>
<evidence type="ECO:0000256" key="1">
    <source>
        <dbReference type="SAM" id="MobiDB-lite"/>
    </source>
</evidence>
<sequence>MDHQKLLSHDSSSIPLIARLDHLEFIMKYLERKQRCGSNVVVSGGADNNNNNNTNKQQSSESSIKEDYFKGTLMDRVACLENRLFQLCVEMDSSGSSNPLSAASTQASRESSSSQGSKGEISYSFPTFNNVPNHNGNKEIMPQIHNNTTQFKEKSEIVEEAQTKSTCSSNKKQVVVAKNKEKKSEKKSKGEKKTVPSISWPHLKLLGC</sequence>
<feature type="compositionally biased region" description="Low complexity" evidence="1">
    <location>
        <begin position="96"/>
        <end position="124"/>
    </location>
</feature>
<organism evidence="2 3">
    <name type="scientific">Vicia faba</name>
    <name type="common">Broad bean</name>
    <name type="synonym">Faba vulgaris</name>
    <dbReference type="NCBI Taxonomy" id="3906"/>
    <lineage>
        <taxon>Eukaryota</taxon>
        <taxon>Viridiplantae</taxon>
        <taxon>Streptophyta</taxon>
        <taxon>Embryophyta</taxon>
        <taxon>Tracheophyta</taxon>
        <taxon>Spermatophyta</taxon>
        <taxon>Magnoliopsida</taxon>
        <taxon>eudicotyledons</taxon>
        <taxon>Gunneridae</taxon>
        <taxon>Pentapetalae</taxon>
        <taxon>rosids</taxon>
        <taxon>fabids</taxon>
        <taxon>Fabales</taxon>
        <taxon>Fabaceae</taxon>
        <taxon>Papilionoideae</taxon>
        <taxon>50 kb inversion clade</taxon>
        <taxon>NPAAA clade</taxon>
        <taxon>Hologalegina</taxon>
        <taxon>IRL clade</taxon>
        <taxon>Fabeae</taxon>
        <taxon>Vicia</taxon>
    </lineage>
</organism>
<feature type="region of interest" description="Disordered" evidence="1">
    <location>
        <begin position="153"/>
        <end position="196"/>
    </location>
</feature>
<reference evidence="2 3" key="1">
    <citation type="submission" date="2023-01" db="EMBL/GenBank/DDBJ databases">
        <authorList>
            <person name="Kreplak J."/>
        </authorList>
    </citation>
    <scope>NUCLEOTIDE SEQUENCE [LARGE SCALE GENOMIC DNA]</scope>
</reference>
<feature type="region of interest" description="Disordered" evidence="1">
    <location>
        <begin position="96"/>
        <end position="141"/>
    </location>
</feature>
<feature type="compositionally biased region" description="Polar residues" evidence="1">
    <location>
        <begin position="125"/>
        <end position="135"/>
    </location>
</feature>
<feature type="compositionally biased region" description="Low complexity" evidence="1">
    <location>
        <begin position="41"/>
        <end position="62"/>
    </location>
</feature>
<evidence type="ECO:0000313" key="2">
    <source>
        <dbReference type="EMBL" id="CAI8588167.1"/>
    </source>
</evidence>
<protein>
    <submittedName>
        <fullName evidence="2">Uncharacterized protein</fullName>
    </submittedName>
</protein>
<feature type="compositionally biased region" description="Polar residues" evidence="1">
    <location>
        <begin position="163"/>
        <end position="172"/>
    </location>
</feature>
<dbReference type="PANTHER" id="PTHR34190">
    <property type="entry name" value="EXPRESSED PROTEIN"/>
    <property type="match status" value="1"/>
</dbReference>